<organism evidence="2 3">
    <name type="scientific">Acanthamoeba castellanii (strain ATCC 30010 / Neff)</name>
    <dbReference type="NCBI Taxonomy" id="1257118"/>
    <lineage>
        <taxon>Eukaryota</taxon>
        <taxon>Amoebozoa</taxon>
        <taxon>Discosea</taxon>
        <taxon>Longamoebia</taxon>
        <taxon>Centramoebida</taxon>
        <taxon>Acanthamoebidae</taxon>
        <taxon>Acanthamoeba</taxon>
    </lineage>
</organism>
<evidence type="ECO:0000313" key="2">
    <source>
        <dbReference type="EMBL" id="ELR23731.1"/>
    </source>
</evidence>
<reference evidence="2 3" key="1">
    <citation type="journal article" date="2013" name="Genome Biol.">
        <title>Genome of Acanthamoeba castellanii highlights extensive lateral gene transfer and early evolution of tyrosine kinase signaling.</title>
        <authorList>
            <person name="Clarke M."/>
            <person name="Lohan A.J."/>
            <person name="Liu B."/>
            <person name="Lagkouvardos I."/>
            <person name="Roy S."/>
            <person name="Zafar N."/>
            <person name="Bertelli C."/>
            <person name="Schilde C."/>
            <person name="Kianianmomeni A."/>
            <person name="Burglin T.R."/>
            <person name="Frech C."/>
            <person name="Turcotte B."/>
            <person name="Kopec K.O."/>
            <person name="Synnott J.M."/>
            <person name="Choo C."/>
            <person name="Paponov I."/>
            <person name="Finkler A."/>
            <person name="Soon Heng Tan C."/>
            <person name="Hutchins A.P."/>
            <person name="Weinmeier T."/>
            <person name="Rattei T."/>
            <person name="Chu J.S."/>
            <person name="Gimenez G."/>
            <person name="Irimia M."/>
            <person name="Rigden D.J."/>
            <person name="Fitzpatrick D.A."/>
            <person name="Lorenzo-Morales J."/>
            <person name="Bateman A."/>
            <person name="Chiu C.H."/>
            <person name="Tang P."/>
            <person name="Hegemann P."/>
            <person name="Fromm H."/>
            <person name="Raoult D."/>
            <person name="Greub G."/>
            <person name="Miranda-Saavedra D."/>
            <person name="Chen N."/>
            <person name="Nash P."/>
            <person name="Ginger M.L."/>
            <person name="Horn M."/>
            <person name="Schaap P."/>
            <person name="Caler L."/>
            <person name="Loftus B."/>
        </authorList>
    </citation>
    <scope>NUCLEOTIDE SEQUENCE [LARGE SCALE GENOMIC DNA]</scope>
    <source>
        <strain evidence="2 3">Neff</strain>
    </source>
</reference>
<proteinExistence type="predicted"/>
<feature type="region of interest" description="Disordered" evidence="1">
    <location>
        <begin position="251"/>
        <end position="272"/>
    </location>
</feature>
<protein>
    <submittedName>
        <fullName evidence="2">Uncharacterized protein</fullName>
    </submittedName>
</protein>
<evidence type="ECO:0000313" key="3">
    <source>
        <dbReference type="Proteomes" id="UP000011083"/>
    </source>
</evidence>
<dbReference type="AlphaFoldDB" id="L8HH18"/>
<evidence type="ECO:0000256" key="1">
    <source>
        <dbReference type="SAM" id="MobiDB-lite"/>
    </source>
</evidence>
<keyword evidence="3" id="KW-1185">Reference proteome</keyword>
<dbReference type="RefSeq" id="XP_004353259.1">
    <property type="nucleotide sequence ID" value="XM_004353207.1"/>
</dbReference>
<name>L8HH18_ACACF</name>
<dbReference type="EMBL" id="KB007855">
    <property type="protein sequence ID" value="ELR23731.1"/>
    <property type="molecule type" value="Genomic_DNA"/>
</dbReference>
<sequence>MLDRLCRQVEEVALSIVQHSKELSALVNQPRSQEELEKTVIQTAKAAAKDTATLVDLINSAPNTSVQAKRLQLNLLKNAGRECSTAVLNLIGSTKNAINNPFDFMTKQDVTNKCKEVAVSTQAVLEATKNLSSLCSPTSGSRDNVSETLKRENEKMLRDIKRVVDEAMFSLNNLVEAVNVGNKAAFVSEATTSAKKLAQLIETAKSLGIERDGAKLKQASLKIISTGKIALQIRGMRNEMVSTISQELSVEGSTESSGDFETGERLLSSGGSEFEPRTELEKIVALENYMEWRKDTMTRRQANKAKGIVDEIDFTGEDSAAGSLTLDPKKTGQQFKAISHNLGDAALEFIVTANEHVINPRGATESLEDASRMLYLVIKKILLIAFAAGRMAKVNNATITIIEAGVKSVAEQRTRGVLEEDCVDAASTLAAKMVESNLQKRVFFESNAMRVLTLQMLSAISVLSTNPKVIGYYVVLTATARGLADATAKLLDLVETSVYLSLNKHRARED</sequence>
<accession>L8HH18</accession>
<gene>
    <name evidence="2" type="ORF">ACA1_024750</name>
</gene>
<dbReference type="Proteomes" id="UP000011083">
    <property type="component" value="Unassembled WGS sequence"/>
</dbReference>
<dbReference type="GeneID" id="14924718"/>
<dbReference type="KEGG" id="acan:ACA1_024750"/>
<dbReference type="VEuPathDB" id="AmoebaDB:ACA1_024750"/>